<protein>
    <submittedName>
        <fullName evidence="1">Uncharacterized protein</fullName>
    </submittedName>
</protein>
<dbReference type="RefSeq" id="WP_197312905.1">
    <property type="nucleotide sequence ID" value="NZ_JADZLT010000056.1"/>
</dbReference>
<reference evidence="1" key="1">
    <citation type="submission" date="2020-12" db="EMBL/GenBank/DDBJ databases">
        <title>Methylobrevis albus sp. nov., isolated from fresh water lack sediment.</title>
        <authorList>
            <person name="Zou Q."/>
        </authorList>
    </citation>
    <scope>NUCLEOTIDE SEQUENCE</scope>
    <source>
        <strain evidence="1">L22</strain>
    </source>
</reference>
<dbReference type="Proteomes" id="UP000631694">
    <property type="component" value="Unassembled WGS sequence"/>
</dbReference>
<dbReference type="AlphaFoldDB" id="A0A931I6R4"/>
<gene>
    <name evidence="1" type="ORF">I5731_18580</name>
</gene>
<proteinExistence type="predicted"/>
<dbReference type="EMBL" id="JADZLT010000056">
    <property type="protein sequence ID" value="MBH0239833.1"/>
    <property type="molecule type" value="Genomic_DNA"/>
</dbReference>
<accession>A0A931I6R4</accession>
<keyword evidence="2" id="KW-1185">Reference proteome</keyword>
<name>A0A931I6R4_9HYPH</name>
<sequence length="334" mass="35900">MPHVAMPAALAAMTTAGTLRADDVAVIRKTVYGDGAIGPDEAGWLFALEAGVADRDPAFDQLFCEAITDYLVWQAAPEGYVSEENADWLIARIGQDGIVGTCSELELLIRVLEAARSAPARLSAYALAQVKAAVVDGTGPLASGHLEPGVIGRAEVELIRRILYAFAGDAAIGVSREEAEVLFDLNDRTREADNHPAWSDLFVKAVANFLMAARGYTPPPRAEALRREAWVDSETPGVAGVFSGMMSGLLSDGLKGIWRSYTQPDESIVAARNTAFEADVRASETLTADEVRWLADRIGRDGVIHENERALIAFLREESPDIHPSLQTLIDTAA</sequence>
<evidence type="ECO:0000313" key="2">
    <source>
        <dbReference type="Proteomes" id="UP000631694"/>
    </source>
</evidence>
<organism evidence="1 2">
    <name type="scientific">Methylobrevis albus</name>
    <dbReference type="NCBI Taxonomy" id="2793297"/>
    <lineage>
        <taxon>Bacteria</taxon>
        <taxon>Pseudomonadati</taxon>
        <taxon>Pseudomonadota</taxon>
        <taxon>Alphaproteobacteria</taxon>
        <taxon>Hyphomicrobiales</taxon>
        <taxon>Pleomorphomonadaceae</taxon>
        <taxon>Methylobrevis</taxon>
    </lineage>
</organism>
<comment type="caution">
    <text evidence="1">The sequence shown here is derived from an EMBL/GenBank/DDBJ whole genome shotgun (WGS) entry which is preliminary data.</text>
</comment>
<evidence type="ECO:0000313" key="1">
    <source>
        <dbReference type="EMBL" id="MBH0239833.1"/>
    </source>
</evidence>